<evidence type="ECO:0000313" key="1">
    <source>
        <dbReference type="EMBL" id="EMP39668.1"/>
    </source>
</evidence>
<sequence length="49" mass="5302">MEVNGKTLIDFNKVKASPMISTRKFAKDAIVVAGQPLVAACSPLQKQTR</sequence>
<organism evidence="1 2">
    <name type="scientific">Chelonia mydas</name>
    <name type="common">Green sea-turtle</name>
    <name type="synonym">Chelonia agassizi</name>
    <dbReference type="NCBI Taxonomy" id="8469"/>
    <lineage>
        <taxon>Eukaryota</taxon>
        <taxon>Metazoa</taxon>
        <taxon>Chordata</taxon>
        <taxon>Craniata</taxon>
        <taxon>Vertebrata</taxon>
        <taxon>Euteleostomi</taxon>
        <taxon>Archelosauria</taxon>
        <taxon>Testudinata</taxon>
        <taxon>Testudines</taxon>
        <taxon>Cryptodira</taxon>
        <taxon>Durocryptodira</taxon>
        <taxon>Americhelydia</taxon>
        <taxon>Chelonioidea</taxon>
        <taxon>Cheloniidae</taxon>
        <taxon>Chelonia</taxon>
    </lineage>
</organism>
<dbReference type="Proteomes" id="UP000031443">
    <property type="component" value="Unassembled WGS sequence"/>
</dbReference>
<gene>
    <name evidence="1" type="ORF">UY3_03107</name>
</gene>
<dbReference type="AlphaFoldDB" id="M7C5B2"/>
<dbReference type="EMBL" id="KB515952">
    <property type="protein sequence ID" value="EMP39668.1"/>
    <property type="molecule type" value="Genomic_DNA"/>
</dbReference>
<reference evidence="2" key="1">
    <citation type="journal article" date="2013" name="Nat. Genet.">
        <title>The draft genomes of soft-shell turtle and green sea turtle yield insights into the development and evolution of the turtle-specific body plan.</title>
        <authorList>
            <person name="Wang Z."/>
            <person name="Pascual-Anaya J."/>
            <person name="Zadissa A."/>
            <person name="Li W."/>
            <person name="Niimura Y."/>
            <person name="Huang Z."/>
            <person name="Li C."/>
            <person name="White S."/>
            <person name="Xiong Z."/>
            <person name="Fang D."/>
            <person name="Wang B."/>
            <person name="Ming Y."/>
            <person name="Chen Y."/>
            <person name="Zheng Y."/>
            <person name="Kuraku S."/>
            <person name="Pignatelli M."/>
            <person name="Herrero J."/>
            <person name="Beal K."/>
            <person name="Nozawa M."/>
            <person name="Li Q."/>
            <person name="Wang J."/>
            <person name="Zhang H."/>
            <person name="Yu L."/>
            <person name="Shigenobu S."/>
            <person name="Wang J."/>
            <person name="Liu J."/>
            <person name="Flicek P."/>
            <person name="Searle S."/>
            <person name="Wang J."/>
            <person name="Kuratani S."/>
            <person name="Yin Y."/>
            <person name="Aken B."/>
            <person name="Zhang G."/>
            <person name="Irie N."/>
        </authorList>
    </citation>
    <scope>NUCLEOTIDE SEQUENCE [LARGE SCALE GENOMIC DNA]</scope>
</reference>
<accession>M7C5B2</accession>
<name>M7C5B2_CHEMY</name>
<proteinExistence type="predicted"/>
<evidence type="ECO:0000313" key="2">
    <source>
        <dbReference type="Proteomes" id="UP000031443"/>
    </source>
</evidence>
<protein>
    <submittedName>
        <fullName evidence="1">Uncharacterized protein</fullName>
    </submittedName>
</protein>
<keyword evidence="2" id="KW-1185">Reference proteome</keyword>